<evidence type="ECO:0000313" key="1">
    <source>
        <dbReference type="Ensembl" id="ENSPMRP00000010797.1"/>
    </source>
</evidence>
<dbReference type="Proteomes" id="UP000472272">
    <property type="component" value="Chromosome 7"/>
</dbReference>
<name>A0A670IHH1_PODMU</name>
<reference evidence="1" key="2">
    <citation type="submission" date="2025-08" db="UniProtKB">
        <authorList>
            <consortium name="Ensembl"/>
        </authorList>
    </citation>
    <scope>IDENTIFICATION</scope>
</reference>
<reference evidence="1" key="3">
    <citation type="submission" date="2025-09" db="UniProtKB">
        <authorList>
            <consortium name="Ensembl"/>
        </authorList>
    </citation>
    <scope>IDENTIFICATION</scope>
</reference>
<proteinExistence type="predicted"/>
<reference evidence="1 2" key="1">
    <citation type="journal article" date="2019" name="Proc. Natl. Acad. Sci. U.S.A.">
        <title>Regulatory changes in pterin and carotenoid genes underlie balanced color polymorphisms in the wall lizard.</title>
        <authorList>
            <person name="Andrade P."/>
            <person name="Pinho C."/>
            <person name="Perez I de Lanuza G."/>
            <person name="Afonso S."/>
            <person name="Brejcha J."/>
            <person name="Rubin C.J."/>
            <person name="Wallerman O."/>
            <person name="Pereira P."/>
            <person name="Sabatino S.J."/>
            <person name="Bellati A."/>
            <person name="Pellitteri-Rosa D."/>
            <person name="Bosakova Z."/>
            <person name="Bunikis I."/>
            <person name="Carretero M.A."/>
            <person name="Feiner N."/>
            <person name="Marsik P."/>
            <person name="Pauperio F."/>
            <person name="Salvi D."/>
            <person name="Soler L."/>
            <person name="While G.M."/>
            <person name="Uller T."/>
            <person name="Font E."/>
            <person name="Andersson L."/>
            <person name="Carneiro M."/>
        </authorList>
    </citation>
    <scope>NUCLEOTIDE SEQUENCE</scope>
</reference>
<dbReference type="Ensembl" id="ENSPMRT00000011519.1">
    <property type="protein sequence ID" value="ENSPMRP00000010797.1"/>
    <property type="gene ID" value="ENSPMRG00000007175.1"/>
</dbReference>
<dbReference type="AlphaFoldDB" id="A0A670IHH1"/>
<organism evidence="1 2">
    <name type="scientific">Podarcis muralis</name>
    <name type="common">Wall lizard</name>
    <name type="synonym">Lacerta muralis</name>
    <dbReference type="NCBI Taxonomy" id="64176"/>
    <lineage>
        <taxon>Eukaryota</taxon>
        <taxon>Metazoa</taxon>
        <taxon>Chordata</taxon>
        <taxon>Craniata</taxon>
        <taxon>Vertebrata</taxon>
        <taxon>Euteleostomi</taxon>
        <taxon>Lepidosauria</taxon>
        <taxon>Squamata</taxon>
        <taxon>Bifurcata</taxon>
        <taxon>Unidentata</taxon>
        <taxon>Episquamata</taxon>
        <taxon>Laterata</taxon>
        <taxon>Lacertibaenia</taxon>
        <taxon>Lacertidae</taxon>
        <taxon>Podarcis</taxon>
    </lineage>
</organism>
<protein>
    <submittedName>
        <fullName evidence="1">Uncharacterized protein</fullName>
    </submittedName>
</protein>
<sequence>MHQIYSCSDENLEVFTVISSKCEYHATRAIARENDFIWLRPTGSKEIAFSNLCSGTDCTFNLSIYLSRRAKVRQRSICIQENNSFSTPCVRREIGFSWETLYGKV</sequence>
<evidence type="ECO:0000313" key="2">
    <source>
        <dbReference type="Proteomes" id="UP000472272"/>
    </source>
</evidence>
<keyword evidence="2" id="KW-1185">Reference proteome</keyword>
<accession>A0A670IHH1</accession>